<dbReference type="InterPro" id="IPR007272">
    <property type="entry name" value="Sulf_transp_TsuA/YedE"/>
</dbReference>
<keyword evidence="5 8" id="KW-0812">Transmembrane</keyword>
<feature type="transmembrane region" description="Helical" evidence="8">
    <location>
        <begin position="114"/>
        <end position="133"/>
    </location>
</feature>
<dbReference type="Proteomes" id="UP001165060">
    <property type="component" value="Unassembled WGS sequence"/>
</dbReference>
<keyword evidence="6 8" id="KW-1133">Transmembrane helix</keyword>
<reference evidence="9 10" key="1">
    <citation type="journal article" date="2023" name="Commun. Biol.">
        <title>Genome analysis of Parmales, the sister group of diatoms, reveals the evolutionary specialization of diatoms from phago-mixotrophs to photoautotrophs.</title>
        <authorList>
            <person name="Ban H."/>
            <person name="Sato S."/>
            <person name="Yoshikawa S."/>
            <person name="Yamada K."/>
            <person name="Nakamura Y."/>
            <person name="Ichinomiya M."/>
            <person name="Sato N."/>
            <person name="Blanc-Mathieu R."/>
            <person name="Endo H."/>
            <person name="Kuwata A."/>
            <person name="Ogata H."/>
        </authorList>
    </citation>
    <scope>NUCLEOTIDE SEQUENCE [LARGE SCALE GENOMIC DNA]</scope>
</reference>
<dbReference type="EMBL" id="BRYB01003416">
    <property type="protein sequence ID" value="GMI36272.1"/>
    <property type="molecule type" value="Genomic_DNA"/>
</dbReference>
<feature type="transmembrane region" description="Helical" evidence="8">
    <location>
        <begin position="299"/>
        <end position="320"/>
    </location>
</feature>
<gene>
    <name evidence="9" type="ORF">TeGR_g6416</name>
</gene>
<feature type="transmembrane region" description="Helical" evidence="8">
    <location>
        <begin position="276"/>
        <end position="293"/>
    </location>
</feature>
<proteinExistence type="predicted"/>
<dbReference type="PANTHER" id="PTHR30574:SF1">
    <property type="entry name" value="SULPHUR TRANSPORT DOMAIN-CONTAINING PROTEIN"/>
    <property type="match status" value="1"/>
</dbReference>
<evidence type="ECO:0000256" key="7">
    <source>
        <dbReference type="ARBA" id="ARBA00023136"/>
    </source>
</evidence>
<feature type="transmembrane region" description="Helical" evidence="8">
    <location>
        <begin position="202"/>
        <end position="222"/>
    </location>
</feature>
<comment type="caution">
    <text evidence="9">The sequence shown here is derived from an EMBL/GenBank/DDBJ whole genome shotgun (WGS) entry which is preliminary data.</text>
</comment>
<dbReference type="Pfam" id="PF20398">
    <property type="entry name" value="DUF6691"/>
    <property type="match status" value="1"/>
</dbReference>
<evidence type="ECO:0000313" key="10">
    <source>
        <dbReference type="Proteomes" id="UP001165060"/>
    </source>
</evidence>
<keyword evidence="4" id="KW-0997">Cell inner membrane</keyword>
<evidence type="ECO:0008006" key="11">
    <source>
        <dbReference type="Google" id="ProtNLM"/>
    </source>
</evidence>
<evidence type="ECO:0000256" key="1">
    <source>
        <dbReference type="ARBA" id="ARBA00004429"/>
    </source>
</evidence>
<dbReference type="InterPro" id="IPR046513">
    <property type="entry name" value="DUF6691"/>
</dbReference>
<evidence type="ECO:0000313" key="9">
    <source>
        <dbReference type="EMBL" id="GMI36272.1"/>
    </source>
</evidence>
<evidence type="ECO:0000256" key="3">
    <source>
        <dbReference type="ARBA" id="ARBA00022475"/>
    </source>
</evidence>
<keyword evidence="7 8" id="KW-0472">Membrane</keyword>
<evidence type="ECO:0000256" key="5">
    <source>
        <dbReference type="ARBA" id="ARBA00022692"/>
    </source>
</evidence>
<feature type="transmembrane region" description="Helical" evidence="8">
    <location>
        <begin position="171"/>
        <end position="190"/>
    </location>
</feature>
<feature type="transmembrane region" description="Helical" evidence="8">
    <location>
        <begin position="6"/>
        <end position="29"/>
    </location>
</feature>
<feature type="transmembrane region" description="Helical" evidence="8">
    <location>
        <begin position="234"/>
        <end position="256"/>
    </location>
</feature>
<keyword evidence="3" id="KW-1003">Cell membrane</keyword>
<accession>A0ABQ6N001</accession>
<dbReference type="PANTHER" id="PTHR30574">
    <property type="entry name" value="INNER MEMBRANE PROTEIN YEDE"/>
    <property type="match status" value="1"/>
</dbReference>
<name>A0ABQ6N001_9STRA</name>
<comment type="subcellular location">
    <subcellularLocation>
        <location evidence="1">Cell inner membrane</location>
        <topology evidence="1">Multi-pass membrane protein</topology>
    </subcellularLocation>
</comment>
<protein>
    <recommendedName>
        <fullName evidence="11">Sulphur transport domain-containing protein</fullName>
    </recommendedName>
</protein>
<feature type="transmembrane region" description="Helical" evidence="8">
    <location>
        <begin position="41"/>
        <end position="62"/>
    </location>
</feature>
<keyword evidence="2" id="KW-0813">Transport</keyword>
<keyword evidence="10" id="KW-1185">Reference proteome</keyword>
<organism evidence="9 10">
    <name type="scientific">Tetraparma gracilis</name>
    <dbReference type="NCBI Taxonomy" id="2962635"/>
    <lineage>
        <taxon>Eukaryota</taxon>
        <taxon>Sar</taxon>
        <taxon>Stramenopiles</taxon>
        <taxon>Ochrophyta</taxon>
        <taxon>Bolidophyceae</taxon>
        <taxon>Parmales</taxon>
        <taxon>Triparmaceae</taxon>
        <taxon>Tetraparma</taxon>
    </lineage>
</organism>
<evidence type="ECO:0000256" key="8">
    <source>
        <dbReference type="SAM" id="Phobius"/>
    </source>
</evidence>
<evidence type="ECO:0000256" key="4">
    <source>
        <dbReference type="ARBA" id="ARBA00022519"/>
    </source>
</evidence>
<sequence length="340" mass="35073">MLSLHPAVTLSSCLPSLLGGLLLGLLSLARLQTTASLMRSATPHLLTTFGAVLGACFLDFAHPRPLRGSGHFASASLEPSTLVVSALLVSIGAKLGAGCTYGNGIQGLGFFSRASLAHVGTFMLAGVATATYLNLGDSPGIAAAAAGKMFFNRATSNLQQVPFQPPSPLSLLADNGGLLGCALFGVLFQFLEPAPRFLRDVLAGASFSSALLLAGMGSPLNITAFLDLNTPTGWDPRVCVVMGGALLVTVPAYASLTEKDVGPGIWEWKRRPVTPWVILGGVCFGVGWGLSGLCPGPAYVAAGFGEPAFAGVLLGSRLLMDAAEKGYERMKAPKADKKNK</sequence>
<evidence type="ECO:0000256" key="2">
    <source>
        <dbReference type="ARBA" id="ARBA00022448"/>
    </source>
</evidence>
<feature type="transmembrane region" description="Helical" evidence="8">
    <location>
        <begin position="82"/>
        <end position="102"/>
    </location>
</feature>
<evidence type="ECO:0000256" key="6">
    <source>
        <dbReference type="ARBA" id="ARBA00022989"/>
    </source>
</evidence>